<dbReference type="AlphaFoldDB" id="A0A347UDS6"/>
<dbReference type="PANTHER" id="PTHR46268">
    <property type="entry name" value="STRESS RESPONSE PROTEIN NHAX"/>
    <property type="match status" value="1"/>
</dbReference>
<evidence type="ECO:0000313" key="3">
    <source>
        <dbReference type="EMBL" id="AXX97004.1"/>
    </source>
</evidence>
<evidence type="ECO:0000313" key="4">
    <source>
        <dbReference type="Proteomes" id="UP000261704"/>
    </source>
</evidence>
<dbReference type="Gene3D" id="3.40.50.620">
    <property type="entry name" value="HUPs"/>
    <property type="match status" value="1"/>
</dbReference>
<dbReference type="PANTHER" id="PTHR46268:SF6">
    <property type="entry name" value="UNIVERSAL STRESS PROTEIN UP12"/>
    <property type="match status" value="1"/>
</dbReference>
<dbReference type="InterPro" id="IPR014729">
    <property type="entry name" value="Rossmann-like_a/b/a_fold"/>
</dbReference>
<dbReference type="KEGG" id="pamo:BAR1_03100"/>
<gene>
    <name evidence="3" type="ORF">BAR1_03100</name>
</gene>
<reference evidence="3 4" key="1">
    <citation type="submission" date="2018-09" db="EMBL/GenBank/DDBJ databases">
        <title>Profundibacter amoris BAR1 gen. nov., sp. nov., a new member of the Roseobacter clade isolated at Lokis Castle Vent Field on the Arctic Mid-Oceanic Ridge.</title>
        <authorList>
            <person name="Le Moine Bauer S."/>
            <person name="Sjoeberg A.G."/>
            <person name="L'Haridon S."/>
            <person name="Stokke R."/>
            <person name="Roalkvam I."/>
            <person name="Steen I.H."/>
            <person name="Dahle H."/>
        </authorList>
    </citation>
    <scope>NUCLEOTIDE SEQUENCE [LARGE SCALE GENOMIC DNA]</scope>
    <source>
        <strain evidence="3 4">BAR1</strain>
    </source>
</reference>
<dbReference type="Pfam" id="PF00582">
    <property type="entry name" value="Usp"/>
    <property type="match status" value="1"/>
</dbReference>
<dbReference type="EMBL" id="CP032125">
    <property type="protein sequence ID" value="AXX97004.1"/>
    <property type="molecule type" value="Genomic_DNA"/>
</dbReference>
<dbReference type="InterPro" id="IPR006016">
    <property type="entry name" value="UspA"/>
</dbReference>
<keyword evidence="4" id="KW-1185">Reference proteome</keyword>
<dbReference type="Proteomes" id="UP000261704">
    <property type="component" value="Chromosome"/>
</dbReference>
<dbReference type="OrthoDB" id="9792500at2"/>
<accession>A0A347UDS6</accession>
<protein>
    <submittedName>
        <fullName evidence="3">Universal stress protein</fullName>
    </submittedName>
</protein>
<feature type="domain" description="UspA" evidence="2">
    <location>
        <begin position="1"/>
        <end position="135"/>
    </location>
</feature>
<name>A0A347UDS6_9RHOB</name>
<evidence type="ECO:0000259" key="2">
    <source>
        <dbReference type="Pfam" id="PF00582"/>
    </source>
</evidence>
<dbReference type="PRINTS" id="PR01438">
    <property type="entry name" value="UNVRSLSTRESS"/>
</dbReference>
<dbReference type="CDD" id="cd00293">
    <property type="entry name" value="USP-like"/>
    <property type="match status" value="1"/>
</dbReference>
<comment type="similarity">
    <text evidence="1">Belongs to the universal stress protein A family.</text>
</comment>
<dbReference type="RefSeq" id="WP_118941662.1">
    <property type="nucleotide sequence ID" value="NZ_CP032125.1"/>
</dbReference>
<dbReference type="InterPro" id="IPR006015">
    <property type="entry name" value="Universal_stress_UspA"/>
</dbReference>
<evidence type="ECO:0000256" key="1">
    <source>
        <dbReference type="ARBA" id="ARBA00008791"/>
    </source>
</evidence>
<sequence>MYKNIIVPVALDHGHDPAEAIAIAKALLADGGKITLLSVVEPVPGYIATYIPEGQLEKNRHEVIENLQADAAGDESIDTRVIMGHPGAAIVDHANNNDVDLIVIASHKPGLQDFFLGSTAARVVRYSKCAVHVLR</sequence>
<proteinExistence type="inferred from homology"/>
<dbReference type="SUPFAM" id="SSF52402">
    <property type="entry name" value="Adenine nucleotide alpha hydrolases-like"/>
    <property type="match status" value="1"/>
</dbReference>
<organism evidence="3 4">
    <name type="scientific">Profundibacter amoris</name>
    <dbReference type="NCBI Taxonomy" id="2171755"/>
    <lineage>
        <taxon>Bacteria</taxon>
        <taxon>Pseudomonadati</taxon>
        <taxon>Pseudomonadota</taxon>
        <taxon>Alphaproteobacteria</taxon>
        <taxon>Rhodobacterales</taxon>
        <taxon>Paracoccaceae</taxon>
        <taxon>Profundibacter</taxon>
    </lineage>
</organism>